<dbReference type="EMBL" id="OZ019909">
    <property type="protein sequence ID" value="CAK9209618.1"/>
    <property type="molecule type" value="Genomic_DNA"/>
</dbReference>
<dbReference type="InterPro" id="IPR013088">
    <property type="entry name" value="Znf_NHR/GATA"/>
</dbReference>
<dbReference type="PANTHER" id="PTHR47255:SF4">
    <property type="entry name" value="GATA ZINC FINGER DOMAIN-CONTAINING PROTEIN 12"/>
    <property type="match status" value="1"/>
</dbReference>
<evidence type="ECO:0000256" key="4">
    <source>
        <dbReference type="PROSITE-ProRule" id="PRU00094"/>
    </source>
</evidence>
<dbReference type="Gene3D" id="3.30.50.10">
    <property type="entry name" value="Erythroid Transcription Factor GATA-1, subunit A"/>
    <property type="match status" value="1"/>
</dbReference>
<sequence length="238" mass="25710">MLESHSSYGSQLSACQSWLPDFLTSKTNPVSATAAAQAGKVQAARAVQAGGQPCLQAAECSDEVRICAHCGTSKTPLWRNGPQGPKSLCNACGIRHKKAGRRSAATSTSSELQQGCHSVVTAGAVKGGSKRKLEEELEQQYWIYQRDSQAPKHRGGEAFAVQPADSLQLSGTSCNMNWQRSSLLPPPHQCFVHHDNSCHPSLPSIQEEDMLQMKNAFTSDEEEGAKLLMALFYGMVYA</sequence>
<dbReference type="SMART" id="SM00401">
    <property type="entry name" value="ZnF_GATA"/>
    <property type="match status" value="1"/>
</dbReference>
<proteinExistence type="predicted"/>
<keyword evidence="3" id="KW-0862">Zinc</keyword>
<dbReference type="InterPro" id="IPR052138">
    <property type="entry name" value="GATA_ZnFinger_Domain"/>
</dbReference>
<dbReference type="PANTHER" id="PTHR47255">
    <property type="entry name" value="GATA TRANSCRIPTION FACTOR 22-RELATED"/>
    <property type="match status" value="1"/>
</dbReference>
<organism evidence="6 7">
    <name type="scientific">Sphagnum troendelagicum</name>
    <dbReference type="NCBI Taxonomy" id="128251"/>
    <lineage>
        <taxon>Eukaryota</taxon>
        <taxon>Viridiplantae</taxon>
        <taxon>Streptophyta</taxon>
        <taxon>Embryophyta</taxon>
        <taxon>Bryophyta</taxon>
        <taxon>Sphagnophytina</taxon>
        <taxon>Sphagnopsida</taxon>
        <taxon>Sphagnales</taxon>
        <taxon>Sphagnaceae</taxon>
        <taxon>Sphagnum</taxon>
    </lineage>
</organism>
<dbReference type="Pfam" id="PF00320">
    <property type="entry name" value="GATA"/>
    <property type="match status" value="1"/>
</dbReference>
<accession>A0ABP0U0H7</accession>
<dbReference type="SUPFAM" id="SSF57716">
    <property type="entry name" value="Glucocorticoid receptor-like (DNA-binding domain)"/>
    <property type="match status" value="1"/>
</dbReference>
<protein>
    <recommendedName>
        <fullName evidence="5">GATA-type domain-containing protein</fullName>
    </recommendedName>
</protein>
<keyword evidence="2 4" id="KW-0863">Zinc-finger</keyword>
<evidence type="ECO:0000256" key="2">
    <source>
        <dbReference type="ARBA" id="ARBA00022771"/>
    </source>
</evidence>
<evidence type="ECO:0000313" key="6">
    <source>
        <dbReference type="EMBL" id="CAK9209618.1"/>
    </source>
</evidence>
<evidence type="ECO:0000259" key="5">
    <source>
        <dbReference type="PROSITE" id="PS50114"/>
    </source>
</evidence>
<evidence type="ECO:0000313" key="7">
    <source>
        <dbReference type="Proteomes" id="UP001497512"/>
    </source>
</evidence>
<dbReference type="CDD" id="cd00202">
    <property type="entry name" value="ZnF_GATA"/>
    <property type="match status" value="1"/>
</dbReference>
<gene>
    <name evidence="6" type="ORF">CSSPTR1EN2_LOCUS9907</name>
</gene>
<name>A0ABP0U0H7_9BRYO</name>
<keyword evidence="1" id="KW-0479">Metal-binding</keyword>
<dbReference type="PROSITE" id="PS00344">
    <property type="entry name" value="GATA_ZN_FINGER_1"/>
    <property type="match status" value="1"/>
</dbReference>
<dbReference type="PROSITE" id="PS50114">
    <property type="entry name" value="GATA_ZN_FINGER_2"/>
    <property type="match status" value="1"/>
</dbReference>
<evidence type="ECO:0000256" key="3">
    <source>
        <dbReference type="ARBA" id="ARBA00022833"/>
    </source>
</evidence>
<reference evidence="6" key="1">
    <citation type="submission" date="2024-02" db="EMBL/GenBank/DDBJ databases">
        <authorList>
            <consortium name="ELIXIR-Norway"/>
            <consortium name="Elixir Norway"/>
        </authorList>
    </citation>
    <scope>NUCLEOTIDE SEQUENCE</scope>
</reference>
<keyword evidence="7" id="KW-1185">Reference proteome</keyword>
<dbReference type="InterPro" id="IPR000679">
    <property type="entry name" value="Znf_GATA"/>
</dbReference>
<dbReference type="Proteomes" id="UP001497512">
    <property type="component" value="Chromosome 17"/>
</dbReference>
<evidence type="ECO:0000256" key="1">
    <source>
        <dbReference type="ARBA" id="ARBA00022723"/>
    </source>
</evidence>
<feature type="domain" description="GATA-type" evidence="5">
    <location>
        <begin position="61"/>
        <end position="100"/>
    </location>
</feature>